<feature type="binding site" evidence="9">
    <location>
        <position position="73"/>
    </location>
    <ligand>
        <name>ATP</name>
        <dbReference type="ChEBI" id="CHEBI:30616"/>
    </ligand>
</feature>
<evidence type="ECO:0000256" key="2">
    <source>
        <dbReference type="ARBA" id="ARBA00022741"/>
    </source>
</evidence>
<evidence type="ECO:0000256" key="3">
    <source>
        <dbReference type="ARBA" id="ARBA00022763"/>
    </source>
</evidence>
<name>A0A915XLF3_9BACT</name>
<dbReference type="GO" id="GO:0005737">
    <property type="term" value="C:cytoplasm"/>
    <property type="evidence" value="ECO:0007669"/>
    <property type="project" value="UniProtKB-SubCell"/>
</dbReference>
<dbReference type="SUPFAM" id="SSF52540">
    <property type="entry name" value="P-loop containing nucleoside triphosphate hydrolases"/>
    <property type="match status" value="1"/>
</dbReference>
<protein>
    <recommendedName>
        <fullName evidence="9">Holliday junction branch migration complex subunit RuvB</fullName>
        <ecNumber evidence="9">3.6.4.-</ecNumber>
    </recommendedName>
</protein>
<dbReference type="InterPro" id="IPR008823">
    <property type="entry name" value="RuvB_wg_C"/>
</dbReference>
<keyword evidence="7 9" id="KW-0233">DNA recombination</keyword>
<dbReference type="GO" id="GO:0006310">
    <property type="term" value="P:DNA recombination"/>
    <property type="evidence" value="ECO:0007669"/>
    <property type="project" value="UniProtKB-UniRule"/>
</dbReference>
<evidence type="ECO:0000256" key="9">
    <source>
        <dbReference type="HAMAP-Rule" id="MF_00016"/>
    </source>
</evidence>
<keyword evidence="3 9" id="KW-0227">DNA damage</keyword>
<feature type="domain" description="AAA+ ATPase" evidence="10">
    <location>
        <begin position="59"/>
        <end position="190"/>
    </location>
</feature>
<dbReference type="NCBIfam" id="TIGR00635">
    <property type="entry name" value="ruvB"/>
    <property type="match status" value="1"/>
</dbReference>
<keyword evidence="2 9" id="KW-0547">Nucleotide-binding</keyword>
<dbReference type="RefSeq" id="WP_267926453.1">
    <property type="nucleotide sequence ID" value="NZ_AP024233.1"/>
</dbReference>
<evidence type="ECO:0000259" key="10">
    <source>
        <dbReference type="SMART" id="SM00382"/>
    </source>
</evidence>
<dbReference type="InterPro" id="IPR027417">
    <property type="entry name" value="P-loop_NTPase"/>
</dbReference>
<dbReference type="Gene3D" id="3.40.50.300">
    <property type="entry name" value="P-loop containing nucleotide triphosphate hydrolases"/>
    <property type="match status" value="1"/>
</dbReference>
<comment type="catalytic activity">
    <reaction evidence="9">
        <text>ATP + H2O = ADP + phosphate + H(+)</text>
        <dbReference type="Rhea" id="RHEA:13065"/>
        <dbReference type="ChEBI" id="CHEBI:15377"/>
        <dbReference type="ChEBI" id="CHEBI:15378"/>
        <dbReference type="ChEBI" id="CHEBI:30616"/>
        <dbReference type="ChEBI" id="CHEBI:43474"/>
        <dbReference type="ChEBI" id="CHEBI:456216"/>
    </reaction>
</comment>
<feature type="binding site" evidence="9">
    <location>
        <position position="74"/>
    </location>
    <ligand>
        <name>ATP</name>
        <dbReference type="ChEBI" id="CHEBI:30616"/>
    </ligand>
</feature>
<gene>
    <name evidence="9 11" type="primary">ruvB</name>
    <name evidence="11" type="ORF">GF1_20770</name>
</gene>
<comment type="similarity">
    <text evidence="9">Belongs to the RuvB family.</text>
</comment>
<evidence type="ECO:0000256" key="7">
    <source>
        <dbReference type="ARBA" id="ARBA00023172"/>
    </source>
</evidence>
<accession>A0A915XLF3</accession>
<comment type="caution">
    <text evidence="9">Lacks conserved residue(s) required for the propagation of feature annotation.</text>
</comment>
<dbReference type="Gene3D" id="1.10.8.60">
    <property type="match status" value="1"/>
</dbReference>
<evidence type="ECO:0000313" key="12">
    <source>
        <dbReference type="Proteomes" id="UP001063350"/>
    </source>
</evidence>
<dbReference type="SMART" id="SM00382">
    <property type="entry name" value="AAA"/>
    <property type="match status" value="1"/>
</dbReference>
<keyword evidence="6 9" id="KW-0238">DNA-binding</keyword>
<comment type="function">
    <text evidence="9">The RuvA-RuvB-RuvC complex processes Holliday junction (HJ) DNA during genetic recombination and DNA repair, while the RuvA-RuvB complex plays an important role in the rescue of blocked DNA replication forks via replication fork reversal (RFR). RuvA specifically binds to HJ cruciform DNA, conferring on it an open structure. The RuvB hexamer acts as an ATP-dependent pump, pulling dsDNA into and through the RuvAB complex. RuvB forms 2 homohexamers on either side of HJ DNA bound by 1 or 2 RuvA tetramers; 4 subunits per hexamer contact DNA at a time. Coordinated motions by a converter formed by DNA-disengaged RuvB subunits stimulates ATP hydrolysis and nucleotide exchange. Immobilization of the converter enables RuvB to convert the ATP-contained energy into a lever motion, pulling 2 nucleotides of DNA out of the RuvA tetramer per ATP hydrolyzed, thus driving DNA branch migration. The RuvB motors rotate together with the DNA substrate, which together with the progressing nucleotide cycle form the mechanistic basis for DNA recombination by continuous HJ branch migration. Branch migration allows RuvC to scan DNA until it finds its consensus sequence, where it cleaves and resolves cruciform DNA.</text>
</comment>
<dbReference type="InterPro" id="IPR036390">
    <property type="entry name" value="WH_DNA-bd_sf"/>
</dbReference>
<dbReference type="InterPro" id="IPR008824">
    <property type="entry name" value="RuvB-like_N"/>
</dbReference>
<dbReference type="AlphaFoldDB" id="A0A915XLF3"/>
<dbReference type="CDD" id="cd00009">
    <property type="entry name" value="AAA"/>
    <property type="match status" value="1"/>
</dbReference>
<feature type="region of interest" description="Small ATPAse domain (RuvB-S)" evidence="9">
    <location>
        <begin position="190"/>
        <end position="260"/>
    </location>
</feature>
<dbReference type="NCBIfam" id="NF000868">
    <property type="entry name" value="PRK00080.1"/>
    <property type="match status" value="1"/>
</dbReference>
<feature type="binding site" evidence="9">
    <location>
        <position position="226"/>
    </location>
    <ligand>
        <name>ATP</name>
        <dbReference type="ChEBI" id="CHEBI:30616"/>
    </ligand>
</feature>
<feature type="binding site" evidence="9">
    <location>
        <position position="28"/>
    </location>
    <ligand>
        <name>ATP</name>
        <dbReference type="ChEBI" id="CHEBI:30616"/>
    </ligand>
</feature>
<keyword evidence="4 9" id="KW-0378">Hydrolase</keyword>
<dbReference type="GO" id="GO:0005524">
    <property type="term" value="F:ATP binding"/>
    <property type="evidence" value="ECO:0007669"/>
    <property type="project" value="UniProtKB-UniRule"/>
</dbReference>
<dbReference type="GO" id="GO:0009378">
    <property type="term" value="F:four-way junction helicase activity"/>
    <property type="evidence" value="ECO:0007669"/>
    <property type="project" value="InterPro"/>
</dbReference>
<dbReference type="Pfam" id="PF17864">
    <property type="entry name" value="AAA_lid_4"/>
    <property type="match status" value="1"/>
</dbReference>
<dbReference type="InterPro" id="IPR036388">
    <property type="entry name" value="WH-like_DNA-bd_sf"/>
</dbReference>
<dbReference type="InterPro" id="IPR003593">
    <property type="entry name" value="AAA+_ATPase"/>
</dbReference>
<dbReference type="Proteomes" id="UP001063350">
    <property type="component" value="Chromosome"/>
</dbReference>
<dbReference type="PANTHER" id="PTHR42848">
    <property type="match status" value="1"/>
</dbReference>
<keyword evidence="1 9" id="KW-0963">Cytoplasm</keyword>
<comment type="domain">
    <text evidence="9">Has 3 domains, the large (RuvB-L) and small ATPase (RuvB-S) domains and the C-terminal head (RuvB-H) domain. The head domain binds DNA, while the ATPase domains jointly bind ATP, ADP or are empty depending on the state of the subunit in the translocation cycle. During a single DNA translocation step the structure of each domain remains the same, but their relative positions change.</text>
</comment>
<sequence length="349" mass="39011">MNFEEELTGKRLVARQELADDVAPDTDLRPRSLDQYIGQEQVKESLQIFIQAARQRGEALDHVLFHGFPGLGKTTLAYIIAHEMQAGIKVTSGPVIERPGDLAAILTSLQAGDVLFIDEIHRLNHVVEEILYPAMEDYQLDLVIGQGPGARSVKMDLPRFTLVGATTRTGLLTPPLRDRFGVILRLDFYSPEELVTIIKRSARLFGIEIDDDGAMELGRRSRGTPRIANRLLRRVRDFSEVGGHKVITREVADRALTMLSVDQSGLDEMDRRILLTLIDKFQGGPIGLDTLATVVCEEKNTLEDVYEPFLIQSGFLVRTPRGRMATAAAYEHFGRPMRRGKGHQPGLFE</sequence>
<feature type="region of interest" description="Head domain (RuvB-H)" evidence="9">
    <location>
        <begin position="263"/>
        <end position="349"/>
    </location>
</feature>
<dbReference type="InterPro" id="IPR004605">
    <property type="entry name" value="DNA_helicase_Holl-junc_RuvB"/>
</dbReference>
<reference evidence="11" key="1">
    <citation type="submission" date="2020-12" db="EMBL/GenBank/DDBJ databases">
        <title>Desulfobium dissulfuricans gen. nov., sp. nov., a novel mesophilic, sulfate-reducing bacterium isolated from a deep-sea hydrothermal vent.</title>
        <authorList>
            <person name="Hashimoto Y."/>
            <person name="Tame A."/>
            <person name="Sawayama S."/>
            <person name="Miyazaki J."/>
            <person name="Takai K."/>
            <person name="Nakagawa S."/>
        </authorList>
    </citation>
    <scope>NUCLEOTIDE SEQUENCE</scope>
    <source>
        <strain evidence="11">GF1</strain>
    </source>
</reference>
<feature type="binding site" evidence="9">
    <location>
        <position position="75"/>
    </location>
    <ligand>
        <name>ATP</name>
        <dbReference type="ChEBI" id="CHEBI:30616"/>
    </ligand>
</feature>
<evidence type="ECO:0000256" key="4">
    <source>
        <dbReference type="ARBA" id="ARBA00022801"/>
    </source>
</evidence>
<feature type="binding site" evidence="9">
    <location>
        <position position="70"/>
    </location>
    <ligand>
        <name>ATP</name>
        <dbReference type="ChEBI" id="CHEBI:30616"/>
    </ligand>
</feature>
<feature type="binding site" evidence="9">
    <location>
        <begin position="136"/>
        <end position="138"/>
    </location>
    <ligand>
        <name>ATP</name>
        <dbReference type="ChEBI" id="CHEBI:30616"/>
    </ligand>
</feature>
<feature type="binding site" evidence="9">
    <location>
        <position position="189"/>
    </location>
    <ligand>
        <name>ATP</name>
        <dbReference type="ChEBI" id="CHEBI:30616"/>
    </ligand>
</feature>
<feature type="binding site" evidence="9">
    <location>
        <position position="29"/>
    </location>
    <ligand>
        <name>ATP</name>
        <dbReference type="ChEBI" id="CHEBI:30616"/>
    </ligand>
</feature>
<keyword evidence="11" id="KW-0347">Helicase</keyword>
<dbReference type="SUPFAM" id="SSF46785">
    <property type="entry name" value="Winged helix' DNA-binding domain"/>
    <property type="match status" value="1"/>
</dbReference>
<organism evidence="11 12">
    <name type="scientific">Desulfolithobacter dissulfuricans</name>
    <dbReference type="NCBI Taxonomy" id="2795293"/>
    <lineage>
        <taxon>Bacteria</taxon>
        <taxon>Pseudomonadati</taxon>
        <taxon>Thermodesulfobacteriota</taxon>
        <taxon>Desulfobulbia</taxon>
        <taxon>Desulfobulbales</taxon>
        <taxon>Desulfobulbaceae</taxon>
        <taxon>Desulfolithobacter</taxon>
    </lineage>
</organism>
<dbReference type="Gene3D" id="1.10.10.10">
    <property type="entry name" value="Winged helix-like DNA-binding domain superfamily/Winged helix DNA-binding domain"/>
    <property type="match status" value="1"/>
</dbReference>
<proteinExistence type="inferred from homology"/>
<keyword evidence="12" id="KW-1185">Reference proteome</keyword>
<feature type="binding site" evidence="9">
    <location>
        <position position="318"/>
    </location>
    <ligand>
        <name>DNA</name>
        <dbReference type="ChEBI" id="CHEBI:16991"/>
    </ligand>
</feature>
<dbReference type="EC" id="3.6.4.-" evidence="9"/>
<dbReference type="GO" id="GO:0006281">
    <property type="term" value="P:DNA repair"/>
    <property type="evidence" value="ECO:0007669"/>
    <property type="project" value="UniProtKB-UniRule"/>
</dbReference>
<keyword evidence="5 9" id="KW-0067">ATP-binding</keyword>
<dbReference type="GO" id="GO:0048476">
    <property type="term" value="C:Holliday junction resolvase complex"/>
    <property type="evidence" value="ECO:0007669"/>
    <property type="project" value="UniProtKB-UniRule"/>
</dbReference>
<feature type="binding site" evidence="9">
    <location>
        <position position="74"/>
    </location>
    <ligand>
        <name>Mg(2+)</name>
        <dbReference type="ChEBI" id="CHEBI:18420"/>
    </ligand>
</feature>
<dbReference type="KEGG" id="ddu:GF1_20770"/>
<dbReference type="GO" id="GO:0000400">
    <property type="term" value="F:four-way junction DNA binding"/>
    <property type="evidence" value="ECO:0007669"/>
    <property type="project" value="UniProtKB-UniRule"/>
</dbReference>
<feature type="binding site" evidence="9">
    <location>
        <position position="179"/>
    </location>
    <ligand>
        <name>ATP</name>
        <dbReference type="ChEBI" id="CHEBI:30616"/>
    </ligand>
</feature>
<evidence type="ECO:0000256" key="6">
    <source>
        <dbReference type="ARBA" id="ARBA00023125"/>
    </source>
</evidence>
<dbReference type="InterPro" id="IPR041445">
    <property type="entry name" value="AAA_lid_4"/>
</dbReference>
<evidence type="ECO:0000256" key="8">
    <source>
        <dbReference type="ARBA" id="ARBA00023204"/>
    </source>
</evidence>
<dbReference type="GO" id="GO:0016787">
    <property type="term" value="F:hydrolase activity"/>
    <property type="evidence" value="ECO:0007669"/>
    <property type="project" value="UniProtKB-KW"/>
</dbReference>
<evidence type="ECO:0000256" key="5">
    <source>
        <dbReference type="ARBA" id="ARBA00022840"/>
    </source>
</evidence>
<keyword evidence="8 9" id="KW-0234">DNA repair</keyword>
<dbReference type="PANTHER" id="PTHR42848:SF1">
    <property type="entry name" value="HOLLIDAY JUNCTION BRANCH MIGRATION COMPLEX SUBUNIT RUVB"/>
    <property type="match status" value="1"/>
</dbReference>
<dbReference type="EMBL" id="AP024233">
    <property type="protein sequence ID" value="BCO09701.1"/>
    <property type="molecule type" value="Genomic_DNA"/>
</dbReference>
<dbReference type="Pfam" id="PF05496">
    <property type="entry name" value="RuvB_N"/>
    <property type="match status" value="1"/>
</dbReference>
<feature type="binding site" evidence="9">
    <location>
        <position position="323"/>
    </location>
    <ligand>
        <name>DNA</name>
        <dbReference type="ChEBI" id="CHEBI:16991"/>
    </ligand>
</feature>
<comment type="subcellular location">
    <subcellularLocation>
        <location evidence="9">Cytoplasm</location>
    </subcellularLocation>
</comment>
<dbReference type="Pfam" id="PF05491">
    <property type="entry name" value="WHD_RuvB"/>
    <property type="match status" value="1"/>
</dbReference>
<dbReference type="HAMAP" id="MF_00016">
    <property type="entry name" value="DNA_HJ_migration_RuvB"/>
    <property type="match status" value="1"/>
</dbReference>
<evidence type="ECO:0000256" key="1">
    <source>
        <dbReference type="ARBA" id="ARBA00022490"/>
    </source>
</evidence>
<evidence type="ECO:0000313" key="11">
    <source>
        <dbReference type="EMBL" id="BCO09701.1"/>
    </source>
</evidence>
<comment type="subunit">
    <text evidence="9">Homohexamer. Forms an RuvA(8)-RuvB(12)-Holliday junction (HJ) complex. HJ DNA is sandwiched between 2 RuvA tetramers; dsDNA enters through RuvA and exits via RuvB. An RuvB hexamer assembles on each DNA strand where it exits the tetramer. Each RuvB hexamer is contacted by two RuvA subunits (via domain III) on 2 adjacent RuvB subunits; this complex drives branch migration. In the full resolvosome a probable DNA-RuvA(4)-RuvB(12)-RuvC(2) complex forms which resolves the HJ.</text>
</comment>